<name>A0ABV3DQV3_9ACTN</name>
<keyword evidence="1" id="KW-0479">Metal-binding</keyword>
<protein>
    <submittedName>
        <fullName evidence="3">Cation transporter</fullName>
    </submittedName>
</protein>
<evidence type="ECO:0000259" key="2">
    <source>
        <dbReference type="PROSITE" id="PS50846"/>
    </source>
</evidence>
<dbReference type="SUPFAM" id="SSF55008">
    <property type="entry name" value="HMA, heavy metal-associated domain"/>
    <property type="match status" value="1"/>
</dbReference>
<sequence length="92" mass="8814">MSTSAVTAVSTTYTVTGMTCGHCVSSVTAGIGKVAGVTGVQVDLATGRVTVASDRVLDDAAVTAAVGEAGYQVVAPATEAPAEGASCCGSCN</sequence>
<dbReference type="InterPro" id="IPR006121">
    <property type="entry name" value="HMA_dom"/>
</dbReference>
<dbReference type="RefSeq" id="WP_358361033.1">
    <property type="nucleotide sequence ID" value="NZ_JBEZFP010000112.1"/>
</dbReference>
<feature type="domain" description="HMA" evidence="2">
    <location>
        <begin position="9"/>
        <end position="74"/>
    </location>
</feature>
<dbReference type="Gene3D" id="3.30.70.100">
    <property type="match status" value="1"/>
</dbReference>
<evidence type="ECO:0000256" key="1">
    <source>
        <dbReference type="ARBA" id="ARBA00022723"/>
    </source>
</evidence>
<dbReference type="PROSITE" id="PS50846">
    <property type="entry name" value="HMA_2"/>
    <property type="match status" value="1"/>
</dbReference>
<dbReference type="Proteomes" id="UP001551482">
    <property type="component" value="Unassembled WGS sequence"/>
</dbReference>
<reference evidence="3 4" key="1">
    <citation type="submission" date="2024-06" db="EMBL/GenBank/DDBJ databases">
        <title>The Natural Products Discovery Center: Release of the First 8490 Sequenced Strains for Exploring Actinobacteria Biosynthetic Diversity.</title>
        <authorList>
            <person name="Kalkreuter E."/>
            <person name="Kautsar S.A."/>
            <person name="Yang D."/>
            <person name="Bader C.D."/>
            <person name="Teijaro C.N."/>
            <person name="Fluegel L."/>
            <person name="Davis C.M."/>
            <person name="Simpson J.R."/>
            <person name="Lauterbach L."/>
            <person name="Steele A.D."/>
            <person name="Gui C."/>
            <person name="Meng S."/>
            <person name="Li G."/>
            <person name="Viehrig K."/>
            <person name="Ye F."/>
            <person name="Su P."/>
            <person name="Kiefer A.F."/>
            <person name="Nichols A."/>
            <person name="Cepeda A.J."/>
            <person name="Yan W."/>
            <person name="Fan B."/>
            <person name="Jiang Y."/>
            <person name="Adhikari A."/>
            <person name="Zheng C.-J."/>
            <person name="Schuster L."/>
            <person name="Cowan T.M."/>
            <person name="Smanski M.J."/>
            <person name="Chevrette M.G."/>
            <person name="De Carvalho L.P.S."/>
            <person name="Shen B."/>
        </authorList>
    </citation>
    <scope>NUCLEOTIDE SEQUENCE [LARGE SCALE GENOMIC DNA]</scope>
    <source>
        <strain evidence="3 4">NPDC048946</strain>
    </source>
</reference>
<dbReference type="InterPro" id="IPR036163">
    <property type="entry name" value="HMA_dom_sf"/>
</dbReference>
<comment type="caution">
    <text evidence="3">The sequence shown here is derived from an EMBL/GenBank/DDBJ whole genome shotgun (WGS) entry which is preliminary data.</text>
</comment>
<dbReference type="CDD" id="cd00371">
    <property type="entry name" value="HMA"/>
    <property type="match status" value="1"/>
</dbReference>
<dbReference type="InterPro" id="IPR017969">
    <property type="entry name" value="Heavy-metal-associated_CS"/>
</dbReference>
<dbReference type="PROSITE" id="PS01047">
    <property type="entry name" value="HMA_1"/>
    <property type="match status" value="1"/>
</dbReference>
<proteinExistence type="predicted"/>
<organism evidence="3 4">
    <name type="scientific">Streptodolium elevatio</name>
    <dbReference type="NCBI Taxonomy" id="3157996"/>
    <lineage>
        <taxon>Bacteria</taxon>
        <taxon>Bacillati</taxon>
        <taxon>Actinomycetota</taxon>
        <taxon>Actinomycetes</taxon>
        <taxon>Kitasatosporales</taxon>
        <taxon>Streptomycetaceae</taxon>
        <taxon>Streptodolium</taxon>
    </lineage>
</organism>
<dbReference type="EMBL" id="JBEZFP010000112">
    <property type="protein sequence ID" value="MEU8138137.1"/>
    <property type="molecule type" value="Genomic_DNA"/>
</dbReference>
<evidence type="ECO:0000313" key="4">
    <source>
        <dbReference type="Proteomes" id="UP001551482"/>
    </source>
</evidence>
<accession>A0ABV3DQV3</accession>
<keyword evidence="4" id="KW-1185">Reference proteome</keyword>
<gene>
    <name evidence="3" type="ORF">AB0C36_32095</name>
</gene>
<dbReference type="Pfam" id="PF00403">
    <property type="entry name" value="HMA"/>
    <property type="match status" value="1"/>
</dbReference>
<evidence type="ECO:0000313" key="3">
    <source>
        <dbReference type="EMBL" id="MEU8138137.1"/>
    </source>
</evidence>